<evidence type="ECO:0000313" key="2">
    <source>
        <dbReference type="EMBL" id="MFC3897470.1"/>
    </source>
</evidence>
<dbReference type="InterPro" id="IPR011047">
    <property type="entry name" value="Quinoprotein_ADH-like_sf"/>
</dbReference>
<keyword evidence="1" id="KW-0853">WD repeat</keyword>
<dbReference type="InterPro" id="IPR001680">
    <property type="entry name" value="WD40_rpt"/>
</dbReference>
<dbReference type="Gene3D" id="2.130.10.10">
    <property type="entry name" value="YVTN repeat-like/Quinoprotein amine dehydrogenase"/>
    <property type="match status" value="4"/>
</dbReference>
<keyword evidence="3" id="KW-1185">Reference proteome</keyword>
<dbReference type="SUPFAM" id="SSF50960">
    <property type="entry name" value="TolB, C-terminal domain"/>
    <property type="match status" value="1"/>
</dbReference>
<comment type="caution">
    <text evidence="2">The sequence shown here is derived from an EMBL/GenBank/DDBJ whole genome shotgun (WGS) entry which is preliminary data.</text>
</comment>
<organism evidence="2 3">
    <name type="scientific">Lentzea rhizosphaerae</name>
    <dbReference type="NCBI Taxonomy" id="2041025"/>
    <lineage>
        <taxon>Bacteria</taxon>
        <taxon>Bacillati</taxon>
        <taxon>Actinomycetota</taxon>
        <taxon>Actinomycetes</taxon>
        <taxon>Pseudonocardiales</taxon>
        <taxon>Pseudonocardiaceae</taxon>
        <taxon>Lentzea</taxon>
    </lineage>
</organism>
<accession>A0ABV8C627</accession>
<dbReference type="PROSITE" id="PS50082">
    <property type="entry name" value="WD_REPEATS_2"/>
    <property type="match status" value="1"/>
</dbReference>
<dbReference type="Proteomes" id="UP001595690">
    <property type="component" value="Unassembled WGS sequence"/>
</dbReference>
<dbReference type="SUPFAM" id="SSF50998">
    <property type="entry name" value="Quinoprotein alcohol dehydrogenase-like"/>
    <property type="match status" value="1"/>
</dbReference>
<name>A0ABV8C627_9PSEU</name>
<sequence>MSAGRQVNATALTQPGSRVSWAPDSSQVAIGAAQPGAWIGDFNTVGVLSTLSAEPGPPGWSVTNCGPVHDVAFSPDGQSIAVAGAMTGVVNAQNGTLRFGFQGIWAESTAFSANGRRAAWWGTDVFHGMRQILWAADVATGQQLGPWEWQSGRAQVVFSPDSRWIAAPGGAGIALVDLDNPQGMGVVAIDRGTLNVAFSPDGKWLAAGCWDGTIRLYAFPDIVPGPEVRPHPELQVGGVVFTPDSRWVAGVVEPGVGLYRVDDGKPRFAALADVPEASKVVFSPDLRRMAVNQTVGNPSIAGFVVLDAATGTPLWQATTSDRVRDVEFSPDGTRIAACGANADLTGFVRIHETGLEVSRQKVGAITVIEMSPAGTPFVAVADDNSSVTVLAAESGVPVARKPVPGGVSALGFADHSQSVVVGGTSGARLFSVVGDRSWKVEQIGVVNGLAVGGTAGEWIAVASGRTARLLRSLDGGARWANPVTHPQTVTRVAISPDGRWVATGCVDRRTRLFNAETGAEVMSVEGDGKVFGLAFGSVLVTANEDGAVTIVDPVALAVRTRVTRNFACSLVAVSQDGTLLATAWADNLVLVHDITAQPVEVRRVTTTSPVTSLGFAAGGTGLCVASGGPTVVVSDVRTGQDLVVLRHPKPVRDFAFSADGALLATACEDDVVRVFAAGPP</sequence>
<dbReference type="EMBL" id="JBHRZI010000036">
    <property type="protein sequence ID" value="MFC3897470.1"/>
    <property type="molecule type" value="Genomic_DNA"/>
</dbReference>
<protein>
    <submittedName>
        <fullName evidence="2">WD40 repeat domain-containing protein</fullName>
    </submittedName>
</protein>
<dbReference type="SMART" id="SM00320">
    <property type="entry name" value="WD40"/>
    <property type="match status" value="10"/>
</dbReference>
<feature type="repeat" description="WD" evidence="1">
    <location>
        <begin position="482"/>
        <end position="523"/>
    </location>
</feature>
<dbReference type="Pfam" id="PF00400">
    <property type="entry name" value="WD40"/>
    <property type="match status" value="4"/>
</dbReference>
<proteinExistence type="predicted"/>
<reference evidence="3" key="1">
    <citation type="journal article" date="2019" name="Int. J. Syst. Evol. Microbiol.">
        <title>The Global Catalogue of Microorganisms (GCM) 10K type strain sequencing project: providing services to taxonomists for standard genome sequencing and annotation.</title>
        <authorList>
            <consortium name="The Broad Institute Genomics Platform"/>
            <consortium name="The Broad Institute Genome Sequencing Center for Infectious Disease"/>
            <person name="Wu L."/>
            <person name="Ma J."/>
        </authorList>
    </citation>
    <scope>NUCLEOTIDE SEQUENCE [LARGE SCALE GENOMIC DNA]</scope>
    <source>
        <strain evidence="3">CGMCC 4.7405</strain>
    </source>
</reference>
<dbReference type="RefSeq" id="WP_382378953.1">
    <property type="nucleotide sequence ID" value="NZ_JBHRZI010000036.1"/>
</dbReference>
<evidence type="ECO:0000313" key="3">
    <source>
        <dbReference type="Proteomes" id="UP001595690"/>
    </source>
</evidence>
<gene>
    <name evidence="2" type="ORF">ACFOWZ_38850</name>
</gene>
<dbReference type="SUPFAM" id="SSF69322">
    <property type="entry name" value="Tricorn protease domain 2"/>
    <property type="match status" value="1"/>
</dbReference>
<evidence type="ECO:0000256" key="1">
    <source>
        <dbReference type="PROSITE-ProRule" id="PRU00221"/>
    </source>
</evidence>
<dbReference type="PANTHER" id="PTHR19879:SF9">
    <property type="entry name" value="TRANSCRIPTION INITIATION FACTOR TFIID SUBUNIT 5"/>
    <property type="match status" value="1"/>
</dbReference>
<dbReference type="PANTHER" id="PTHR19879">
    <property type="entry name" value="TRANSCRIPTION INITIATION FACTOR TFIID"/>
    <property type="match status" value="1"/>
</dbReference>
<dbReference type="InterPro" id="IPR015943">
    <property type="entry name" value="WD40/YVTN_repeat-like_dom_sf"/>
</dbReference>